<gene>
    <name evidence="1" type="ORF">KP79_PYT16532</name>
</gene>
<dbReference type="AlphaFoldDB" id="A0A210PTD7"/>
<protein>
    <submittedName>
        <fullName evidence="1">Uncharacterized protein</fullName>
    </submittedName>
</protein>
<reference evidence="1 2" key="1">
    <citation type="journal article" date="2017" name="Nat. Ecol. Evol.">
        <title>Scallop genome provides insights into evolution of bilaterian karyotype and development.</title>
        <authorList>
            <person name="Wang S."/>
            <person name="Zhang J."/>
            <person name="Jiao W."/>
            <person name="Li J."/>
            <person name="Xun X."/>
            <person name="Sun Y."/>
            <person name="Guo X."/>
            <person name="Huan P."/>
            <person name="Dong B."/>
            <person name="Zhang L."/>
            <person name="Hu X."/>
            <person name="Sun X."/>
            <person name="Wang J."/>
            <person name="Zhao C."/>
            <person name="Wang Y."/>
            <person name="Wang D."/>
            <person name="Huang X."/>
            <person name="Wang R."/>
            <person name="Lv J."/>
            <person name="Li Y."/>
            <person name="Zhang Z."/>
            <person name="Liu B."/>
            <person name="Lu W."/>
            <person name="Hui Y."/>
            <person name="Liang J."/>
            <person name="Zhou Z."/>
            <person name="Hou R."/>
            <person name="Li X."/>
            <person name="Liu Y."/>
            <person name="Li H."/>
            <person name="Ning X."/>
            <person name="Lin Y."/>
            <person name="Zhao L."/>
            <person name="Xing Q."/>
            <person name="Dou J."/>
            <person name="Li Y."/>
            <person name="Mao J."/>
            <person name="Guo H."/>
            <person name="Dou H."/>
            <person name="Li T."/>
            <person name="Mu C."/>
            <person name="Jiang W."/>
            <person name="Fu Q."/>
            <person name="Fu X."/>
            <person name="Miao Y."/>
            <person name="Liu J."/>
            <person name="Yu Q."/>
            <person name="Li R."/>
            <person name="Liao H."/>
            <person name="Li X."/>
            <person name="Kong Y."/>
            <person name="Jiang Z."/>
            <person name="Chourrout D."/>
            <person name="Li R."/>
            <person name="Bao Z."/>
        </authorList>
    </citation>
    <scope>NUCLEOTIDE SEQUENCE [LARGE SCALE GENOMIC DNA]</scope>
    <source>
        <strain evidence="1 2">PY_sf001</strain>
    </source>
</reference>
<comment type="caution">
    <text evidence="1">The sequence shown here is derived from an EMBL/GenBank/DDBJ whole genome shotgun (WGS) entry which is preliminary data.</text>
</comment>
<dbReference type="EMBL" id="NEDP02005510">
    <property type="protein sequence ID" value="OWF39751.1"/>
    <property type="molecule type" value="Genomic_DNA"/>
</dbReference>
<dbReference type="Proteomes" id="UP000242188">
    <property type="component" value="Unassembled WGS sequence"/>
</dbReference>
<dbReference type="OrthoDB" id="10423561at2759"/>
<name>A0A210PTD7_MIZYE</name>
<sequence>MPSKDLLDHQGLATIVIPKFPGVSEVAAPGYHVPEELLIFPEVDLDAYVAGEPVNPEDRRKRA</sequence>
<evidence type="ECO:0000313" key="2">
    <source>
        <dbReference type="Proteomes" id="UP000242188"/>
    </source>
</evidence>
<accession>A0A210PTD7</accession>
<proteinExistence type="predicted"/>
<organism evidence="1 2">
    <name type="scientific">Mizuhopecten yessoensis</name>
    <name type="common">Japanese scallop</name>
    <name type="synonym">Patinopecten yessoensis</name>
    <dbReference type="NCBI Taxonomy" id="6573"/>
    <lineage>
        <taxon>Eukaryota</taxon>
        <taxon>Metazoa</taxon>
        <taxon>Spiralia</taxon>
        <taxon>Lophotrochozoa</taxon>
        <taxon>Mollusca</taxon>
        <taxon>Bivalvia</taxon>
        <taxon>Autobranchia</taxon>
        <taxon>Pteriomorphia</taxon>
        <taxon>Pectinida</taxon>
        <taxon>Pectinoidea</taxon>
        <taxon>Pectinidae</taxon>
        <taxon>Mizuhopecten</taxon>
    </lineage>
</organism>
<keyword evidence="2" id="KW-1185">Reference proteome</keyword>
<evidence type="ECO:0000313" key="1">
    <source>
        <dbReference type="EMBL" id="OWF39751.1"/>
    </source>
</evidence>